<comment type="caution">
    <text evidence="15">The sequence shown here is derived from an EMBL/GenBank/DDBJ whole genome shotgun (WGS) entry which is preliminary data.</text>
</comment>
<dbReference type="Pfam" id="PF08797">
    <property type="entry name" value="HIRAN"/>
    <property type="match status" value="1"/>
</dbReference>
<gene>
    <name evidence="15" type="ORF">RHGRI_010674</name>
</gene>
<comment type="similarity">
    <text evidence="2">Belongs to the SNF2/RAD54 helicase family. RAD16 subfamily.</text>
</comment>
<dbReference type="SUPFAM" id="SSF57850">
    <property type="entry name" value="RING/U-box"/>
    <property type="match status" value="1"/>
</dbReference>
<dbReference type="InterPro" id="IPR050628">
    <property type="entry name" value="SNF2_RAD54_helicase_TF"/>
</dbReference>
<keyword evidence="8" id="KW-0862">Zinc</keyword>
<dbReference type="InterPro" id="IPR001841">
    <property type="entry name" value="Znf_RING"/>
</dbReference>
<sequence>MDEEGDPVNFFMTLDCWPQSPSQPPDDDTSETYMLGFTIANIVGLQFYSGRISGREMVGLVREPLNPYDTNAIKVLNTRTLQVGHIEQSVAKVLSPLIDENLISVEGIVPKTPNRGFRYKIPVQVHVFARREAFSVVQSAISLGGLQLISNEEAGFGLSEAVVVKERRSEDGRSLDDIFKLVDENVRRKGAMEAVEPPTEVIKSELFVHQKEALGWMVNRENGCELPPFWEERDGGYVNVLTNYQTDTQPQPIRGGIFADDMGLGKTLTLLSLIAFDRYGSGSVIPSSIDGGRVNVEQCEEIGEGNDGLVVSGSRKAKRGSKNYIKSRKKRKTVDTHLDKMLDRGTPTGSSVSKTTLIVCPPSVFSTWVTQLGEHTRPGRLNVYMYYGERTSDEEELQKYDIVLTTYSTLASEENWPDSPTKKIEWWRIILDEAHVIKNVNAQQSRAVTSLNAKRRWVVTGTPIQNGSVDLFSLMAFLRFEPFSIKSYWNSLVQRPLAQGNEKGLLRLQVLMATISLRRTKDKGLIGLPPKTVETCFVELSAEERELYDRMESEAKSVVQNYIHTGSVTRNYSTVLSILLRLRQICTDLALCPSDLKSLLPSNNIEEASHESSASIILKPVLHMISSVVYKFPLLFIGVCLQIPSLTSQVFDKYPFLLHNLSLVNVITNILTALSLKAIWVRALPLSGLHTAEQFISSSGPLCRLHLSPIIFLIGGRVQPNYNMDPRVMCSDNHFACSGETSLQLPILVMHLDNVLLKVNILASAWILFGFVDECSHDYRLNLADVSNNPELLTKLVSLLQDGEDLDCPICIAPPTDIVITCCAHIFCRSCILKTLKRTKPCCPLCRHPLSESDLFSSPPEPSDTDNSRASECITSSKVSALLKLLSASRDQNPSTKSVVFSQFRKMLILLEEPLKAAGFKILRLDGSMNAKRRAQAIQEFGLLAPDGPTVLLASLKASGVGINLTAASRVYLLEPWWNPAVEEQAMDRVHRIGQKEDVKIVRMIAQNSIEERILELQEKKKKLAREAFGRKGPKDRRDVSVGDLRTLMSL</sequence>
<dbReference type="CDD" id="cd16509">
    <property type="entry name" value="RING-HC_HLTF"/>
    <property type="match status" value="1"/>
</dbReference>
<dbReference type="SMART" id="SM00184">
    <property type="entry name" value="RING"/>
    <property type="match status" value="1"/>
</dbReference>
<evidence type="ECO:0000256" key="8">
    <source>
        <dbReference type="ARBA" id="ARBA00022833"/>
    </source>
</evidence>
<dbReference type="PROSITE" id="PS00518">
    <property type="entry name" value="ZF_RING_1"/>
    <property type="match status" value="1"/>
</dbReference>
<evidence type="ECO:0000259" key="14">
    <source>
        <dbReference type="PROSITE" id="PS51194"/>
    </source>
</evidence>
<evidence type="ECO:0000259" key="12">
    <source>
        <dbReference type="PROSITE" id="PS50089"/>
    </source>
</evidence>
<feature type="domain" description="Helicase ATP-binding" evidence="13">
    <location>
        <begin position="247"/>
        <end position="481"/>
    </location>
</feature>
<dbReference type="GO" id="GO:0005524">
    <property type="term" value="F:ATP binding"/>
    <property type="evidence" value="ECO:0007669"/>
    <property type="project" value="UniProtKB-KW"/>
</dbReference>
<dbReference type="Gene3D" id="3.40.50.10810">
    <property type="entry name" value="Tandem AAA-ATPase domain"/>
    <property type="match status" value="2"/>
</dbReference>
<dbReference type="EMBL" id="JACTNZ010000004">
    <property type="protein sequence ID" value="KAG5552654.1"/>
    <property type="molecule type" value="Genomic_DNA"/>
</dbReference>
<dbReference type="InterPro" id="IPR027417">
    <property type="entry name" value="P-loop_NTPase"/>
</dbReference>
<proteinExistence type="inferred from homology"/>
<evidence type="ECO:0000313" key="15">
    <source>
        <dbReference type="EMBL" id="KAG5552654.1"/>
    </source>
</evidence>
<dbReference type="InterPro" id="IPR013083">
    <property type="entry name" value="Znf_RING/FYVE/PHD"/>
</dbReference>
<keyword evidence="7" id="KW-0347">Helicase</keyword>
<organism evidence="15 16">
    <name type="scientific">Rhododendron griersonianum</name>
    <dbReference type="NCBI Taxonomy" id="479676"/>
    <lineage>
        <taxon>Eukaryota</taxon>
        <taxon>Viridiplantae</taxon>
        <taxon>Streptophyta</taxon>
        <taxon>Embryophyta</taxon>
        <taxon>Tracheophyta</taxon>
        <taxon>Spermatophyta</taxon>
        <taxon>Magnoliopsida</taxon>
        <taxon>eudicotyledons</taxon>
        <taxon>Gunneridae</taxon>
        <taxon>Pentapetalae</taxon>
        <taxon>asterids</taxon>
        <taxon>Ericales</taxon>
        <taxon>Ericaceae</taxon>
        <taxon>Ericoideae</taxon>
        <taxon>Rhodoreae</taxon>
        <taxon>Rhododendron</taxon>
    </lineage>
</organism>
<dbReference type="SMART" id="SM00487">
    <property type="entry name" value="DEXDc"/>
    <property type="match status" value="1"/>
</dbReference>
<name>A0AAV6KK96_9ERIC</name>
<dbReference type="SMART" id="SM00910">
    <property type="entry name" value="HIRAN"/>
    <property type="match status" value="1"/>
</dbReference>
<evidence type="ECO:0000256" key="7">
    <source>
        <dbReference type="ARBA" id="ARBA00022806"/>
    </source>
</evidence>
<evidence type="ECO:0000256" key="2">
    <source>
        <dbReference type="ARBA" id="ARBA00008438"/>
    </source>
</evidence>
<dbReference type="GO" id="GO:0005634">
    <property type="term" value="C:nucleus"/>
    <property type="evidence" value="ECO:0007669"/>
    <property type="project" value="UniProtKB-SubCell"/>
</dbReference>
<dbReference type="SUPFAM" id="SSF52540">
    <property type="entry name" value="P-loop containing nucleoside triphosphate hydrolases"/>
    <property type="match status" value="2"/>
</dbReference>
<dbReference type="GO" id="GO:0004386">
    <property type="term" value="F:helicase activity"/>
    <property type="evidence" value="ECO:0007669"/>
    <property type="project" value="UniProtKB-KW"/>
</dbReference>
<evidence type="ECO:0000259" key="13">
    <source>
        <dbReference type="PROSITE" id="PS51192"/>
    </source>
</evidence>
<evidence type="ECO:0000256" key="11">
    <source>
        <dbReference type="PROSITE-ProRule" id="PRU00175"/>
    </source>
</evidence>
<evidence type="ECO:0000256" key="1">
    <source>
        <dbReference type="ARBA" id="ARBA00004123"/>
    </source>
</evidence>
<dbReference type="GO" id="GO:0016818">
    <property type="term" value="F:hydrolase activity, acting on acid anhydrides, in phosphorus-containing anhydrides"/>
    <property type="evidence" value="ECO:0007669"/>
    <property type="project" value="InterPro"/>
</dbReference>
<dbReference type="GO" id="GO:0003676">
    <property type="term" value="F:nucleic acid binding"/>
    <property type="evidence" value="ECO:0007669"/>
    <property type="project" value="InterPro"/>
</dbReference>
<evidence type="ECO:0000256" key="9">
    <source>
        <dbReference type="ARBA" id="ARBA00022840"/>
    </source>
</evidence>
<dbReference type="Gene3D" id="3.30.70.2330">
    <property type="match status" value="1"/>
</dbReference>
<dbReference type="SMART" id="SM00490">
    <property type="entry name" value="HELICc"/>
    <property type="match status" value="1"/>
</dbReference>
<evidence type="ECO:0000313" key="16">
    <source>
        <dbReference type="Proteomes" id="UP000823749"/>
    </source>
</evidence>
<dbReference type="InterPro" id="IPR014001">
    <property type="entry name" value="Helicase_ATP-bd"/>
</dbReference>
<dbReference type="Gene3D" id="3.30.40.10">
    <property type="entry name" value="Zinc/RING finger domain, C3HC4 (zinc finger)"/>
    <property type="match status" value="1"/>
</dbReference>
<keyword evidence="4" id="KW-0547">Nucleotide-binding</keyword>
<keyword evidence="10" id="KW-0539">Nucleus</keyword>
<dbReference type="Pfam" id="PF00176">
    <property type="entry name" value="SNF2-rel_dom"/>
    <property type="match status" value="1"/>
</dbReference>
<keyword evidence="3" id="KW-0479">Metal-binding</keyword>
<dbReference type="GO" id="GO:0008094">
    <property type="term" value="F:ATP-dependent activity, acting on DNA"/>
    <property type="evidence" value="ECO:0007669"/>
    <property type="project" value="TreeGrafter"/>
</dbReference>
<dbReference type="PROSITE" id="PS50089">
    <property type="entry name" value="ZF_RING_2"/>
    <property type="match status" value="1"/>
</dbReference>
<keyword evidence="6" id="KW-0378">Hydrolase</keyword>
<evidence type="ECO:0000256" key="3">
    <source>
        <dbReference type="ARBA" id="ARBA00022723"/>
    </source>
</evidence>
<evidence type="ECO:0000256" key="5">
    <source>
        <dbReference type="ARBA" id="ARBA00022771"/>
    </source>
</evidence>
<dbReference type="InterPro" id="IPR049730">
    <property type="entry name" value="SNF2/RAD54-like_C"/>
</dbReference>
<dbReference type="AlphaFoldDB" id="A0AAV6KK96"/>
<dbReference type="GO" id="GO:0006281">
    <property type="term" value="P:DNA repair"/>
    <property type="evidence" value="ECO:0007669"/>
    <property type="project" value="TreeGrafter"/>
</dbReference>
<dbReference type="PANTHER" id="PTHR45626">
    <property type="entry name" value="TRANSCRIPTION TERMINATION FACTOR 2-RELATED"/>
    <property type="match status" value="1"/>
</dbReference>
<evidence type="ECO:0008006" key="17">
    <source>
        <dbReference type="Google" id="ProtNLM"/>
    </source>
</evidence>
<evidence type="ECO:0000256" key="10">
    <source>
        <dbReference type="ARBA" id="ARBA00023242"/>
    </source>
</evidence>
<protein>
    <recommendedName>
        <fullName evidence="17">SWI/SNF-related matrix-associated actin-dependent regulator of chromatin subfamily A member 3-like 1</fullName>
    </recommendedName>
</protein>
<dbReference type="InterPro" id="IPR000330">
    <property type="entry name" value="SNF2_N"/>
</dbReference>
<dbReference type="InterPro" id="IPR014905">
    <property type="entry name" value="HIRAN"/>
</dbReference>
<dbReference type="Pfam" id="PF00097">
    <property type="entry name" value="zf-C3HC4"/>
    <property type="match status" value="1"/>
</dbReference>
<keyword evidence="5 11" id="KW-0863">Zinc-finger</keyword>
<feature type="domain" description="RING-type" evidence="12">
    <location>
        <begin position="808"/>
        <end position="847"/>
    </location>
</feature>
<accession>A0AAV6KK96</accession>
<dbReference type="Proteomes" id="UP000823749">
    <property type="component" value="Chromosome 4"/>
</dbReference>
<evidence type="ECO:0000256" key="6">
    <source>
        <dbReference type="ARBA" id="ARBA00022801"/>
    </source>
</evidence>
<reference evidence="15" key="1">
    <citation type="submission" date="2020-08" db="EMBL/GenBank/DDBJ databases">
        <title>Plant Genome Project.</title>
        <authorList>
            <person name="Zhang R.-G."/>
        </authorList>
    </citation>
    <scope>NUCLEOTIDE SEQUENCE</scope>
    <source>
        <strain evidence="15">WSP0</strain>
        <tissue evidence="15">Leaf</tissue>
    </source>
</reference>
<keyword evidence="16" id="KW-1185">Reference proteome</keyword>
<feature type="domain" description="Helicase C-terminal" evidence="14">
    <location>
        <begin position="881"/>
        <end position="1041"/>
    </location>
</feature>
<dbReference type="InterPro" id="IPR018957">
    <property type="entry name" value="Znf_C3HC4_RING-type"/>
</dbReference>
<dbReference type="CDD" id="cd18793">
    <property type="entry name" value="SF2_C_SNF"/>
    <property type="match status" value="1"/>
</dbReference>
<dbReference type="InterPro" id="IPR001650">
    <property type="entry name" value="Helicase_C-like"/>
</dbReference>
<dbReference type="PROSITE" id="PS51192">
    <property type="entry name" value="HELICASE_ATP_BIND_1"/>
    <property type="match status" value="1"/>
</dbReference>
<dbReference type="GO" id="GO:0008270">
    <property type="term" value="F:zinc ion binding"/>
    <property type="evidence" value="ECO:0007669"/>
    <property type="project" value="UniProtKB-KW"/>
</dbReference>
<dbReference type="InterPro" id="IPR017907">
    <property type="entry name" value="Znf_RING_CS"/>
</dbReference>
<dbReference type="Gene3D" id="3.40.50.300">
    <property type="entry name" value="P-loop containing nucleotide triphosphate hydrolases"/>
    <property type="match status" value="2"/>
</dbReference>
<dbReference type="PROSITE" id="PS51194">
    <property type="entry name" value="HELICASE_CTER"/>
    <property type="match status" value="1"/>
</dbReference>
<comment type="subcellular location">
    <subcellularLocation>
        <location evidence="1">Nucleus</location>
    </subcellularLocation>
</comment>
<dbReference type="PANTHER" id="PTHR45626:SF17">
    <property type="entry name" value="HELICASE-LIKE TRANSCRIPTION FACTOR"/>
    <property type="match status" value="1"/>
</dbReference>
<evidence type="ECO:0000256" key="4">
    <source>
        <dbReference type="ARBA" id="ARBA00022741"/>
    </source>
</evidence>
<dbReference type="Pfam" id="PF00271">
    <property type="entry name" value="Helicase_C"/>
    <property type="match status" value="1"/>
</dbReference>
<keyword evidence="9" id="KW-0067">ATP-binding</keyword>
<dbReference type="InterPro" id="IPR038718">
    <property type="entry name" value="SNF2-like_sf"/>
</dbReference>